<comment type="caution">
    <text evidence="1">The sequence shown here is derived from an EMBL/GenBank/DDBJ whole genome shotgun (WGS) entry which is preliminary data.</text>
</comment>
<dbReference type="AlphaFoldDB" id="A0A699HJG7"/>
<name>A0A699HJG7_TANCI</name>
<protein>
    <submittedName>
        <fullName evidence="1">Uncharacterized protein</fullName>
    </submittedName>
</protein>
<sequence length="387" mass="43426">MVSIEYEWKPPRCELCTIFGHVHDQCPKKVMVTSTAEKVNDGFQTVTKKRKKGKSRSTNGGLFDGQLVKQNNQSLKAIVPPASPRRSPNADEGVNITVSNSYAALDDESEEEVENLYDELANLLKSTKTGERLSTFTVVQLFSCLDKISYIEWALDSEYILYGLYKKPMIQARSLAQPEWTCKIDEACIPVQWPKHASKGVSFTKDGSFAAICTRRDCKDYVNLISCHSWEIMGVFAVDTLDLADVEWSPDDSAIVIWDSPLEYKVLIYSLDGRNLGNNLGWRACASSLMCLDTRVEYGPQGLVEVRYDIMELPITLLFQKPPADKPNPKQGISAYYVNVPLPQFSVMDLKWDFNGSCLLLKDKDSFCCVAVPLLPDDSNSDYSSDD</sequence>
<dbReference type="SUPFAM" id="SSF82171">
    <property type="entry name" value="DPP6 N-terminal domain-like"/>
    <property type="match status" value="1"/>
</dbReference>
<gene>
    <name evidence="1" type="ORF">Tci_391803</name>
</gene>
<organism evidence="1">
    <name type="scientific">Tanacetum cinerariifolium</name>
    <name type="common">Dalmatian daisy</name>
    <name type="synonym">Chrysanthemum cinerariifolium</name>
    <dbReference type="NCBI Taxonomy" id="118510"/>
    <lineage>
        <taxon>Eukaryota</taxon>
        <taxon>Viridiplantae</taxon>
        <taxon>Streptophyta</taxon>
        <taxon>Embryophyta</taxon>
        <taxon>Tracheophyta</taxon>
        <taxon>Spermatophyta</taxon>
        <taxon>Magnoliopsida</taxon>
        <taxon>eudicotyledons</taxon>
        <taxon>Gunneridae</taxon>
        <taxon>Pentapetalae</taxon>
        <taxon>asterids</taxon>
        <taxon>campanulids</taxon>
        <taxon>Asterales</taxon>
        <taxon>Asteraceae</taxon>
        <taxon>Asteroideae</taxon>
        <taxon>Anthemideae</taxon>
        <taxon>Anthemidinae</taxon>
        <taxon>Tanacetum</taxon>
    </lineage>
</organism>
<dbReference type="InterPro" id="IPR052778">
    <property type="entry name" value="Centrosome-WD_assoc"/>
</dbReference>
<dbReference type="GO" id="GO:1990811">
    <property type="term" value="C:MWP complex"/>
    <property type="evidence" value="ECO:0007669"/>
    <property type="project" value="TreeGrafter"/>
</dbReference>
<dbReference type="GO" id="GO:0005815">
    <property type="term" value="C:microtubule organizing center"/>
    <property type="evidence" value="ECO:0007669"/>
    <property type="project" value="TreeGrafter"/>
</dbReference>
<dbReference type="EMBL" id="BKCJ010159253">
    <property type="protein sequence ID" value="GEY19829.1"/>
    <property type="molecule type" value="Genomic_DNA"/>
</dbReference>
<proteinExistence type="predicted"/>
<reference evidence="1" key="1">
    <citation type="journal article" date="2019" name="Sci. Rep.">
        <title>Draft genome of Tanacetum cinerariifolium, the natural source of mosquito coil.</title>
        <authorList>
            <person name="Yamashiro T."/>
            <person name="Shiraishi A."/>
            <person name="Satake H."/>
            <person name="Nakayama K."/>
        </authorList>
    </citation>
    <scope>NUCLEOTIDE SEQUENCE</scope>
</reference>
<evidence type="ECO:0000313" key="1">
    <source>
        <dbReference type="EMBL" id="GEY19829.1"/>
    </source>
</evidence>
<accession>A0A699HJG7</accession>
<dbReference type="PANTHER" id="PTHR16220">
    <property type="entry name" value="WD REPEAT PROTEIN 8-RELATED"/>
    <property type="match status" value="1"/>
</dbReference>
<dbReference type="PANTHER" id="PTHR16220:SF0">
    <property type="entry name" value="WD REPEAT-CONTAINING PROTEIN WRAP73"/>
    <property type="match status" value="1"/>
</dbReference>